<dbReference type="EMBL" id="CM004401">
    <property type="protein sequence ID" value="OAY29698.1"/>
    <property type="molecule type" value="Genomic_DNA"/>
</dbReference>
<organism evidence="1">
    <name type="scientific">Manihot esculenta</name>
    <name type="common">Cassava</name>
    <name type="synonym">Jatropha manihot</name>
    <dbReference type="NCBI Taxonomy" id="3983"/>
    <lineage>
        <taxon>Eukaryota</taxon>
        <taxon>Viridiplantae</taxon>
        <taxon>Streptophyta</taxon>
        <taxon>Embryophyta</taxon>
        <taxon>Tracheophyta</taxon>
        <taxon>Spermatophyta</taxon>
        <taxon>Magnoliopsida</taxon>
        <taxon>eudicotyledons</taxon>
        <taxon>Gunneridae</taxon>
        <taxon>Pentapetalae</taxon>
        <taxon>rosids</taxon>
        <taxon>fabids</taxon>
        <taxon>Malpighiales</taxon>
        <taxon>Euphorbiaceae</taxon>
        <taxon>Crotonoideae</taxon>
        <taxon>Manihoteae</taxon>
        <taxon>Manihot</taxon>
    </lineage>
</organism>
<reference evidence="1" key="1">
    <citation type="submission" date="2016-02" db="EMBL/GenBank/DDBJ databases">
        <title>WGS assembly of Manihot esculenta.</title>
        <authorList>
            <person name="Bredeson J.V."/>
            <person name="Prochnik S.E."/>
            <person name="Lyons J.B."/>
            <person name="Schmutz J."/>
            <person name="Grimwood J."/>
            <person name="Vrebalov J."/>
            <person name="Bart R.S."/>
            <person name="Amuge T."/>
            <person name="Ferguson M.E."/>
            <person name="Green R."/>
            <person name="Putnam N."/>
            <person name="Stites J."/>
            <person name="Rounsley S."/>
            <person name="Rokhsar D.S."/>
        </authorList>
    </citation>
    <scope>NUCLEOTIDE SEQUENCE [LARGE SCALE GENOMIC DNA]</scope>
    <source>
        <tissue evidence="1">Leaf</tissue>
    </source>
</reference>
<sequence>MPKANYHLLINVICTCSERNKAMEYENYHKYSRY</sequence>
<gene>
    <name evidence="1" type="ORF">MANES_15G165500</name>
</gene>
<accession>A0A2C9UHM9</accession>
<protein>
    <submittedName>
        <fullName evidence="1">Uncharacterized protein</fullName>
    </submittedName>
</protein>
<name>A0A2C9UHM9_MANES</name>
<proteinExistence type="predicted"/>
<dbReference type="AlphaFoldDB" id="A0A2C9UHM9"/>
<evidence type="ECO:0000313" key="1">
    <source>
        <dbReference type="EMBL" id="OAY29698.1"/>
    </source>
</evidence>